<accession>A0A822YLZ6</accession>
<keyword evidence="2" id="KW-1185">Reference proteome</keyword>
<comment type="caution">
    <text evidence="1">The sequence shown here is derived from an EMBL/GenBank/DDBJ whole genome shotgun (WGS) entry which is preliminary data.</text>
</comment>
<proteinExistence type="predicted"/>
<organism evidence="1 2">
    <name type="scientific">Nelumbo nucifera</name>
    <name type="common">Sacred lotus</name>
    <dbReference type="NCBI Taxonomy" id="4432"/>
    <lineage>
        <taxon>Eukaryota</taxon>
        <taxon>Viridiplantae</taxon>
        <taxon>Streptophyta</taxon>
        <taxon>Embryophyta</taxon>
        <taxon>Tracheophyta</taxon>
        <taxon>Spermatophyta</taxon>
        <taxon>Magnoliopsida</taxon>
        <taxon>Proteales</taxon>
        <taxon>Nelumbonaceae</taxon>
        <taxon>Nelumbo</taxon>
    </lineage>
</organism>
<dbReference type="Proteomes" id="UP000607653">
    <property type="component" value="Unassembled WGS sequence"/>
</dbReference>
<dbReference type="AlphaFoldDB" id="A0A822YLZ6"/>
<evidence type="ECO:0000313" key="1">
    <source>
        <dbReference type="EMBL" id="DAD32025.1"/>
    </source>
</evidence>
<dbReference type="Gene3D" id="3.30.450.20">
    <property type="entry name" value="PAS domain"/>
    <property type="match status" value="1"/>
</dbReference>
<name>A0A822YLZ6_NELNU</name>
<reference evidence="1 2" key="1">
    <citation type="journal article" date="2020" name="Mol. Biol. Evol.">
        <title>Distinct Expression and Methylation Patterns for Genes with Different Fates following a Single Whole-Genome Duplication in Flowering Plants.</title>
        <authorList>
            <person name="Shi T."/>
            <person name="Rahmani R.S."/>
            <person name="Gugger P.F."/>
            <person name="Wang M."/>
            <person name="Li H."/>
            <person name="Zhang Y."/>
            <person name="Li Z."/>
            <person name="Wang Q."/>
            <person name="Van de Peer Y."/>
            <person name="Marchal K."/>
            <person name="Chen J."/>
        </authorList>
    </citation>
    <scope>NUCLEOTIDE SEQUENCE [LARGE SCALE GENOMIC DNA]</scope>
    <source>
        <tissue evidence="1">Leaf</tissue>
    </source>
</reference>
<dbReference type="EMBL" id="DUZY01000003">
    <property type="protein sequence ID" value="DAD32025.1"/>
    <property type="molecule type" value="Genomic_DNA"/>
</dbReference>
<protein>
    <submittedName>
        <fullName evidence="1">Uncharacterized protein</fullName>
    </submittedName>
</protein>
<sequence>MTTKVMMIKGQTALLLMTIDKARKKEMRKGIDLAATLERIEKNFIITDSTLPDNPIVRLQFSDP</sequence>
<evidence type="ECO:0000313" key="2">
    <source>
        <dbReference type="Proteomes" id="UP000607653"/>
    </source>
</evidence>
<gene>
    <name evidence="1" type="ORF">HUJ06_010876</name>
</gene>